<evidence type="ECO:0000259" key="2">
    <source>
        <dbReference type="Pfam" id="PF00857"/>
    </source>
</evidence>
<dbReference type="Gene3D" id="3.40.50.850">
    <property type="entry name" value="Isochorismatase-like"/>
    <property type="match status" value="1"/>
</dbReference>
<sequence>METGRRTVDLLKKELPVGQASLVLSGDVKIGLVVVDVVNGFCTVGAGNVAPKQPDKQISEMVEESARLAEAFCRRKWPVFAFLDTHHPDIPEPPYPPHCLAGSDEARLVPALQWLENEPYATLRRKDCIDGFLGSFEKDGSNVFVNWVGDHQLKAILVVGICTDICVLDFVSSALSARNRHILLPLEDVMVYSWGCATFDLPVQVARDIKDAIAHPQDLMHHIGLYMAQGRGAKIVSEVSFSTLKEP</sequence>
<dbReference type="CDD" id="cd00431">
    <property type="entry name" value="cysteine_hydrolases"/>
    <property type="match status" value="1"/>
</dbReference>
<dbReference type="PANTHER" id="PTHR47297">
    <property type="match status" value="1"/>
</dbReference>
<evidence type="ECO:0000256" key="1">
    <source>
        <dbReference type="ARBA" id="ARBA00006336"/>
    </source>
</evidence>
<reference evidence="3" key="1">
    <citation type="submission" date="2018-02" db="EMBL/GenBank/DDBJ databases">
        <title>Rhizophora mucronata_Transcriptome.</title>
        <authorList>
            <person name="Meera S.P."/>
            <person name="Sreeshan A."/>
            <person name="Augustine A."/>
        </authorList>
    </citation>
    <scope>NUCLEOTIDE SEQUENCE</scope>
    <source>
        <tissue evidence="3">Leaf</tissue>
    </source>
</reference>
<evidence type="ECO:0000313" key="3">
    <source>
        <dbReference type="EMBL" id="MBW89744.1"/>
    </source>
</evidence>
<organism evidence="3">
    <name type="scientific">Rhizophora mucronata</name>
    <name type="common">Asiatic mangrove</name>
    <dbReference type="NCBI Taxonomy" id="61149"/>
    <lineage>
        <taxon>Eukaryota</taxon>
        <taxon>Viridiplantae</taxon>
        <taxon>Streptophyta</taxon>
        <taxon>Embryophyta</taxon>
        <taxon>Tracheophyta</taxon>
        <taxon>Spermatophyta</taxon>
        <taxon>Magnoliopsida</taxon>
        <taxon>eudicotyledons</taxon>
        <taxon>Gunneridae</taxon>
        <taxon>Pentapetalae</taxon>
        <taxon>rosids</taxon>
        <taxon>fabids</taxon>
        <taxon>Malpighiales</taxon>
        <taxon>Rhizophoraceae</taxon>
        <taxon>Rhizophora</taxon>
    </lineage>
</organism>
<feature type="domain" description="Isochorismatase-like" evidence="2">
    <location>
        <begin position="32"/>
        <end position="175"/>
    </location>
</feature>
<dbReference type="SUPFAM" id="SSF52499">
    <property type="entry name" value="Isochorismatase-like hydrolases"/>
    <property type="match status" value="1"/>
</dbReference>
<protein>
    <submittedName>
        <fullName evidence="3">Putative isochorismatase family protein pncA</fullName>
    </submittedName>
</protein>
<accession>A0A2P2J8D5</accession>
<dbReference type="EMBL" id="GGEC01009261">
    <property type="protein sequence ID" value="MBW89744.1"/>
    <property type="molecule type" value="Transcribed_RNA"/>
</dbReference>
<comment type="similarity">
    <text evidence="1">Belongs to the isochorismatase family.</text>
</comment>
<dbReference type="InterPro" id="IPR036380">
    <property type="entry name" value="Isochorismatase-like_sf"/>
</dbReference>
<dbReference type="Pfam" id="PF00857">
    <property type="entry name" value="Isochorismatase"/>
    <property type="match status" value="1"/>
</dbReference>
<name>A0A2P2J8D5_RHIMU</name>
<dbReference type="AlphaFoldDB" id="A0A2P2J8D5"/>
<dbReference type="PANTHER" id="PTHR47297:SF3">
    <property type="entry name" value="NICOTINAMIDASE 1"/>
    <property type="match status" value="1"/>
</dbReference>
<dbReference type="GO" id="GO:0008936">
    <property type="term" value="F:nicotinamidase activity"/>
    <property type="evidence" value="ECO:0007669"/>
    <property type="project" value="InterPro"/>
</dbReference>
<proteinExistence type="inferred from homology"/>
<dbReference type="InterPro" id="IPR044717">
    <property type="entry name" value="NIC1"/>
</dbReference>
<dbReference type="InterPro" id="IPR000868">
    <property type="entry name" value="Isochorismatase-like_dom"/>
</dbReference>
<dbReference type="GO" id="GO:0019365">
    <property type="term" value="P:pyridine nucleotide salvage"/>
    <property type="evidence" value="ECO:0007669"/>
    <property type="project" value="InterPro"/>
</dbReference>